<evidence type="ECO:0000256" key="1">
    <source>
        <dbReference type="PROSITE-ProRule" id="PRU00339"/>
    </source>
</evidence>
<feature type="repeat" description="TPR" evidence="1">
    <location>
        <begin position="108"/>
        <end position="141"/>
    </location>
</feature>
<dbReference type="Proteomes" id="UP000231638">
    <property type="component" value="Unassembled WGS sequence"/>
</dbReference>
<dbReference type="Gene3D" id="1.25.40.10">
    <property type="entry name" value="Tetratricopeptide repeat domain"/>
    <property type="match status" value="1"/>
</dbReference>
<keyword evidence="2" id="KW-1133">Transmembrane helix</keyword>
<organism evidence="3 4">
    <name type="scientific">Sulfurospirillum cavolei</name>
    <dbReference type="NCBI Taxonomy" id="366522"/>
    <lineage>
        <taxon>Bacteria</taxon>
        <taxon>Pseudomonadati</taxon>
        <taxon>Campylobacterota</taxon>
        <taxon>Epsilonproteobacteria</taxon>
        <taxon>Campylobacterales</taxon>
        <taxon>Sulfurospirillaceae</taxon>
        <taxon>Sulfurospirillum</taxon>
    </lineage>
</organism>
<proteinExistence type="predicted"/>
<name>A0A2D3W8N4_9BACT</name>
<protein>
    <submittedName>
        <fullName evidence="3">Tetratricopeptide repeat protein</fullName>
    </submittedName>
</protein>
<dbReference type="PROSITE" id="PS50005">
    <property type="entry name" value="TPR"/>
    <property type="match status" value="1"/>
</dbReference>
<accession>A0A2D3W8N4</accession>
<gene>
    <name evidence="3" type="ORF">CFH80_03160</name>
</gene>
<feature type="transmembrane region" description="Helical" evidence="2">
    <location>
        <begin position="12"/>
        <end position="32"/>
    </location>
</feature>
<evidence type="ECO:0000313" key="3">
    <source>
        <dbReference type="EMBL" id="DAB36758.1"/>
    </source>
</evidence>
<keyword evidence="1" id="KW-0802">TPR repeat</keyword>
<evidence type="ECO:0000313" key="4">
    <source>
        <dbReference type="Proteomes" id="UP000231638"/>
    </source>
</evidence>
<dbReference type="STRING" id="366522.GCA_001548055_00429"/>
<dbReference type="InterPro" id="IPR019734">
    <property type="entry name" value="TPR_rpt"/>
</dbReference>
<dbReference type="EMBL" id="DLUG01000084">
    <property type="protein sequence ID" value="DAB36758.1"/>
    <property type="molecule type" value="Genomic_DNA"/>
</dbReference>
<keyword evidence="2" id="KW-0812">Transmembrane</keyword>
<dbReference type="SUPFAM" id="SSF48452">
    <property type="entry name" value="TPR-like"/>
    <property type="match status" value="1"/>
</dbReference>
<dbReference type="AlphaFoldDB" id="A0A2D3W8N4"/>
<sequence>MDNFFIAYRDPLFGVIILCAIVFVISFANYWWGVFKNKEEKQSIEKFVKKFEIVTDENEYKKLLEDASIPLESLALLAHAYSKGGDYEKAINIYLVTLKRVKGKDEKQYLLSTLGKTYFKAGFLRRSSEVFLESLRLHPRNEESLKYLSVAYEQLQEYVKAEEVLDSLEELGANVALQRTYLKALGLLKDKNLKENDKIERVLALCEQAPFLRRKLFEHMQENGIAIEKRFFETLPFEEMVDLLWYVDPMVYDITTSSEPLVRYVAMARGLVPYAPQDADVPFALDIMMRLRTLEFTKATVGFEYVCRECKQIFPIHFYRCPQCHSVHTASIQSKLIQTENEENISFL</sequence>
<reference evidence="3 4" key="1">
    <citation type="journal article" date="2017" name="Front. Microbiol.">
        <title>Comparative Genomic Analysis of the Class Epsilonproteobacteria and Proposed Reclassification to Epsilonbacteraeota (phyl. nov.).</title>
        <authorList>
            <person name="Waite D.W."/>
            <person name="Vanwonterghem I."/>
            <person name="Rinke C."/>
            <person name="Parks D.H."/>
            <person name="Zhang Y."/>
            <person name="Takai K."/>
            <person name="Sievert S.M."/>
            <person name="Simon J."/>
            <person name="Campbell B.J."/>
            <person name="Hanson T.E."/>
            <person name="Woyke T."/>
            <person name="Klotz M.G."/>
            <person name="Hugenholtz P."/>
        </authorList>
    </citation>
    <scope>NUCLEOTIDE SEQUENCE [LARGE SCALE GENOMIC DNA]</scope>
    <source>
        <strain evidence="3">UBA11420</strain>
    </source>
</reference>
<dbReference type="InterPro" id="IPR011990">
    <property type="entry name" value="TPR-like_helical_dom_sf"/>
</dbReference>
<comment type="caution">
    <text evidence="3">The sequence shown here is derived from an EMBL/GenBank/DDBJ whole genome shotgun (WGS) entry which is preliminary data.</text>
</comment>
<dbReference type="Pfam" id="PF13176">
    <property type="entry name" value="TPR_7"/>
    <property type="match status" value="1"/>
</dbReference>
<evidence type="ECO:0000256" key="2">
    <source>
        <dbReference type="SAM" id="Phobius"/>
    </source>
</evidence>
<keyword evidence="2" id="KW-0472">Membrane</keyword>